<dbReference type="AlphaFoldDB" id="A0A8H4PGC0"/>
<protein>
    <submittedName>
        <fullName evidence="1">Uncharacterized protein</fullName>
    </submittedName>
</protein>
<reference evidence="1 2" key="1">
    <citation type="submission" date="2020-01" db="EMBL/GenBank/DDBJ databases">
        <title>Identification and distribution of gene clusters putatively required for synthesis of sphingolipid metabolism inhibitors in phylogenetically diverse species of the filamentous fungus Fusarium.</title>
        <authorList>
            <person name="Kim H.-S."/>
            <person name="Busman M."/>
            <person name="Brown D.W."/>
            <person name="Divon H."/>
            <person name="Uhlig S."/>
            <person name="Proctor R.H."/>
        </authorList>
    </citation>
    <scope>NUCLEOTIDE SEQUENCE [LARGE SCALE GENOMIC DNA]</scope>
    <source>
        <strain evidence="1 2">NRRL 20459</strain>
    </source>
</reference>
<evidence type="ECO:0000313" key="2">
    <source>
        <dbReference type="Proteomes" id="UP000554235"/>
    </source>
</evidence>
<keyword evidence="2" id="KW-1185">Reference proteome</keyword>
<proteinExistence type="predicted"/>
<gene>
    <name evidence="1" type="ORF">FALBO_3018</name>
</gene>
<comment type="caution">
    <text evidence="1">The sequence shown here is derived from an EMBL/GenBank/DDBJ whole genome shotgun (WGS) entry which is preliminary data.</text>
</comment>
<dbReference type="EMBL" id="JAADYS010000396">
    <property type="protein sequence ID" value="KAF4470073.1"/>
    <property type="molecule type" value="Genomic_DNA"/>
</dbReference>
<evidence type="ECO:0000313" key="1">
    <source>
        <dbReference type="EMBL" id="KAF4470073.1"/>
    </source>
</evidence>
<sequence>MPSVLYTFHRTAKINFIGEMSSATMPFSVTQSPLPRLRCSSIVMPSQLFPPEFVQPFAYKWCSGFRSWLLLPWGKVNDLCDSYRRYFDLAKASKAAGMAANDHENLLQLPFIVALGLMTQQEVSMRELARREDRTALIERLQSWIARSLSEILDGSSYTICRIRALLLAALYFQHQLQTRLTQKLLDAATARFKRFIEWASLSQMRVSLTFVLETVEIYINCQQTSILISSR</sequence>
<name>A0A8H4PGC0_9HYPO</name>
<accession>A0A8H4PGC0</accession>
<dbReference type="Proteomes" id="UP000554235">
    <property type="component" value="Unassembled WGS sequence"/>
</dbReference>
<organism evidence="1 2">
    <name type="scientific">Fusarium albosuccineum</name>
    <dbReference type="NCBI Taxonomy" id="1237068"/>
    <lineage>
        <taxon>Eukaryota</taxon>
        <taxon>Fungi</taxon>
        <taxon>Dikarya</taxon>
        <taxon>Ascomycota</taxon>
        <taxon>Pezizomycotina</taxon>
        <taxon>Sordariomycetes</taxon>
        <taxon>Hypocreomycetidae</taxon>
        <taxon>Hypocreales</taxon>
        <taxon>Nectriaceae</taxon>
        <taxon>Fusarium</taxon>
        <taxon>Fusarium decemcellulare species complex</taxon>
    </lineage>
</organism>